<feature type="domain" description="Prenyltransferase alpha-alpha toroid" evidence="10">
    <location>
        <begin position="3"/>
        <end position="353"/>
    </location>
</feature>
<evidence type="ECO:0000256" key="2">
    <source>
        <dbReference type="ARBA" id="ARBA00012702"/>
    </source>
</evidence>
<evidence type="ECO:0000256" key="5">
    <source>
        <dbReference type="ARBA" id="ARBA00022679"/>
    </source>
</evidence>
<dbReference type="InterPro" id="IPR008930">
    <property type="entry name" value="Terpenoid_cyclase/PrenylTrfase"/>
</dbReference>
<keyword evidence="6 9" id="KW-0479">Metal-binding</keyword>
<evidence type="ECO:0000256" key="3">
    <source>
        <dbReference type="ARBA" id="ARBA00015798"/>
    </source>
</evidence>
<comment type="function">
    <text evidence="9">Catalyzes the transfer of a farnesyl moiety from farnesyl diphosphate to a cysteine at the fourth position from the C-terminus of several proteins. The beta subunit is responsible for peptide-binding.</text>
</comment>
<dbReference type="InterPro" id="IPR045089">
    <property type="entry name" value="PGGT1B-like"/>
</dbReference>
<dbReference type="OMA" id="WCIYWIL"/>
<sequence length="372" mass="39829">MVLNKGGHEGFVRRGLGRLGAGYQTLDASRPWIVYWCLNALDLMGAPLGEDLEAGVISFLSHCQDPNGGFAGGPGQLAHLAPTYAAVCALSIVGSPEAYEVIDRPALRSWLLSLKAECGAFCMHHDGEVDTRASYCAVHVASVTGILDDELRRGVGEFVASCQGFDGGIGALPGSEPHGGYTYCGLAAMLLVGSTHLLRMEPLLFWVASRQMRVEGGFQGRTNKLVDGCYSFWQGAVPPMAAWALSHGADSVYEVGTMYAPPQSIAPGEVVEARFVRGGSHLFSQEALQDYILVAAQQPRGGLRDKPERYADYYHTCYNLAGLSVAQHNSDGSLTIVGSPFNLLQPVDPVYAISQNKAIQAVRYFADLGPVM</sequence>
<gene>
    <name evidence="11" type="ORF">AMSG_04526</name>
</gene>
<keyword evidence="12" id="KW-1185">Reference proteome</keyword>
<comment type="subunit">
    <text evidence="9">Heterodimer of an alpha and a beta subunit.</text>
</comment>
<dbReference type="EC" id="2.5.1.58" evidence="2 9"/>
<comment type="catalytic activity">
    <reaction evidence="9">
        <text>L-cysteinyl-[protein] + (2E,6E)-farnesyl diphosphate = S-(2E,6E)-farnesyl-L-cysteinyl-[protein] + diphosphate</text>
        <dbReference type="Rhea" id="RHEA:13345"/>
        <dbReference type="Rhea" id="RHEA-COMP:10131"/>
        <dbReference type="Rhea" id="RHEA-COMP:11535"/>
        <dbReference type="ChEBI" id="CHEBI:29950"/>
        <dbReference type="ChEBI" id="CHEBI:33019"/>
        <dbReference type="ChEBI" id="CHEBI:86019"/>
        <dbReference type="ChEBI" id="CHEBI:175763"/>
    </reaction>
</comment>
<organism evidence="11 12">
    <name type="scientific">Thecamonas trahens ATCC 50062</name>
    <dbReference type="NCBI Taxonomy" id="461836"/>
    <lineage>
        <taxon>Eukaryota</taxon>
        <taxon>Apusozoa</taxon>
        <taxon>Apusomonadida</taxon>
        <taxon>Apusomonadidae</taxon>
        <taxon>Thecamonas</taxon>
    </lineage>
</organism>
<dbReference type="EMBL" id="GL349450">
    <property type="protein sequence ID" value="KNC48295.1"/>
    <property type="molecule type" value="Genomic_DNA"/>
</dbReference>
<name>A0A0L0D7W4_THETB</name>
<evidence type="ECO:0000313" key="11">
    <source>
        <dbReference type="EMBL" id="KNC48295.1"/>
    </source>
</evidence>
<evidence type="ECO:0000256" key="8">
    <source>
        <dbReference type="ARBA" id="ARBA00022833"/>
    </source>
</evidence>
<dbReference type="OrthoDB" id="10261146at2759"/>
<dbReference type="CDD" id="cd02893">
    <property type="entry name" value="FTase"/>
    <property type="match status" value="1"/>
</dbReference>
<keyword evidence="5 9" id="KW-0808">Transferase</keyword>
<dbReference type="RefSeq" id="XP_013758862.1">
    <property type="nucleotide sequence ID" value="XM_013903408.1"/>
</dbReference>
<keyword evidence="4 9" id="KW-0637">Prenyltransferase</keyword>
<evidence type="ECO:0000256" key="6">
    <source>
        <dbReference type="ARBA" id="ARBA00022723"/>
    </source>
</evidence>
<evidence type="ECO:0000256" key="9">
    <source>
        <dbReference type="RuleBase" id="RU365056"/>
    </source>
</evidence>
<dbReference type="PANTHER" id="PTHR11774:SF6">
    <property type="entry name" value="PROTEIN FARNESYLTRANSFERASE SUBUNIT BETA"/>
    <property type="match status" value="1"/>
</dbReference>
<dbReference type="GeneID" id="25564064"/>
<proteinExistence type="inferred from homology"/>
<dbReference type="SUPFAM" id="SSF48239">
    <property type="entry name" value="Terpenoid cyclases/Protein prenyltransferases"/>
    <property type="match status" value="1"/>
</dbReference>
<dbReference type="Proteomes" id="UP000054408">
    <property type="component" value="Unassembled WGS sequence"/>
</dbReference>
<evidence type="ECO:0000259" key="10">
    <source>
        <dbReference type="Pfam" id="PF00432"/>
    </source>
</evidence>
<evidence type="ECO:0000256" key="1">
    <source>
        <dbReference type="ARBA" id="ARBA00010497"/>
    </source>
</evidence>
<dbReference type="Pfam" id="PF00432">
    <property type="entry name" value="Prenyltrans"/>
    <property type="match status" value="1"/>
</dbReference>
<accession>A0A0L0D7W4</accession>
<dbReference type="InterPro" id="IPR001330">
    <property type="entry name" value="Prenyltrans"/>
</dbReference>
<dbReference type="GO" id="GO:0005965">
    <property type="term" value="C:protein farnesyltransferase complex"/>
    <property type="evidence" value="ECO:0007669"/>
    <property type="project" value="UniProtKB-UniRule"/>
</dbReference>
<evidence type="ECO:0000256" key="4">
    <source>
        <dbReference type="ARBA" id="ARBA00022602"/>
    </source>
</evidence>
<dbReference type="GO" id="GO:0097354">
    <property type="term" value="P:prenylation"/>
    <property type="evidence" value="ECO:0007669"/>
    <property type="project" value="UniProtKB-UniRule"/>
</dbReference>
<comment type="similarity">
    <text evidence="1 9">Belongs to the protein prenyltransferase subunit beta family.</text>
</comment>
<keyword evidence="7" id="KW-0677">Repeat</keyword>
<dbReference type="InterPro" id="IPR026872">
    <property type="entry name" value="FTB"/>
</dbReference>
<dbReference type="PANTHER" id="PTHR11774">
    <property type="entry name" value="GERANYLGERANYL TRANSFERASE TYPE BETA SUBUNIT"/>
    <property type="match status" value="1"/>
</dbReference>
<reference evidence="11 12" key="1">
    <citation type="submission" date="2010-05" db="EMBL/GenBank/DDBJ databases">
        <title>The Genome Sequence of Thecamonas trahens ATCC 50062.</title>
        <authorList>
            <consortium name="The Broad Institute Genome Sequencing Platform"/>
            <person name="Russ C."/>
            <person name="Cuomo C."/>
            <person name="Shea T."/>
            <person name="Young S.K."/>
            <person name="Zeng Q."/>
            <person name="Koehrsen M."/>
            <person name="Haas B."/>
            <person name="Borodovsky M."/>
            <person name="Guigo R."/>
            <person name="Alvarado L."/>
            <person name="Berlin A."/>
            <person name="Bochicchio J."/>
            <person name="Borenstein D."/>
            <person name="Chapman S."/>
            <person name="Chen Z."/>
            <person name="Freedman E."/>
            <person name="Gellesch M."/>
            <person name="Goldberg J."/>
            <person name="Griggs A."/>
            <person name="Gujja S."/>
            <person name="Heilman E."/>
            <person name="Heiman D."/>
            <person name="Hepburn T."/>
            <person name="Howarth C."/>
            <person name="Jen D."/>
            <person name="Larson L."/>
            <person name="Mehta T."/>
            <person name="Park D."/>
            <person name="Pearson M."/>
            <person name="Roberts A."/>
            <person name="Saif S."/>
            <person name="Shenoy N."/>
            <person name="Sisk P."/>
            <person name="Stolte C."/>
            <person name="Sykes S."/>
            <person name="Thomson T."/>
            <person name="Walk T."/>
            <person name="White J."/>
            <person name="Yandava C."/>
            <person name="Burger G."/>
            <person name="Gray M.W."/>
            <person name="Holland P.W.H."/>
            <person name="King N."/>
            <person name="Lang F.B.F."/>
            <person name="Roger A.J."/>
            <person name="Ruiz-Trillo I."/>
            <person name="Lander E."/>
            <person name="Nusbaum C."/>
        </authorList>
    </citation>
    <scope>NUCLEOTIDE SEQUENCE [LARGE SCALE GENOMIC DNA]</scope>
    <source>
        <strain evidence="11 12">ATCC 50062</strain>
    </source>
</reference>
<comment type="cofactor">
    <cofactor evidence="9">
        <name>Zn(2+)</name>
        <dbReference type="ChEBI" id="CHEBI:29105"/>
    </cofactor>
    <text evidence="9">Binds 1 zinc ion per subunit.</text>
</comment>
<dbReference type="eggNOG" id="KOG0365">
    <property type="taxonomic scope" value="Eukaryota"/>
</dbReference>
<dbReference type="AlphaFoldDB" id="A0A0L0D7W4"/>
<dbReference type="GO" id="GO:0008270">
    <property type="term" value="F:zinc ion binding"/>
    <property type="evidence" value="ECO:0007669"/>
    <property type="project" value="UniProtKB-UniRule"/>
</dbReference>
<evidence type="ECO:0000256" key="7">
    <source>
        <dbReference type="ARBA" id="ARBA00022737"/>
    </source>
</evidence>
<dbReference type="STRING" id="461836.A0A0L0D7W4"/>
<keyword evidence="8 9" id="KW-0862">Zinc</keyword>
<evidence type="ECO:0000313" key="12">
    <source>
        <dbReference type="Proteomes" id="UP000054408"/>
    </source>
</evidence>
<dbReference type="Gene3D" id="1.50.10.20">
    <property type="match status" value="1"/>
</dbReference>
<protein>
    <recommendedName>
        <fullName evidence="3 9">Protein farnesyltransferase subunit beta</fullName>
        <shortName evidence="9">FTase-beta</shortName>
        <ecNumber evidence="2 9">2.5.1.58</ecNumber>
    </recommendedName>
</protein>
<dbReference type="GO" id="GO:0004660">
    <property type="term" value="F:protein farnesyltransferase activity"/>
    <property type="evidence" value="ECO:0007669"/>
    <property type="project" value="UniProtKB-UniRule"/>
</dbReference>